<dbReference type="RefSeq" id="WP_118335999.1">
    <property type="nucleotide sequence ID" value="NZ_AP025567.1"/>
</dbReference>
<dbReference type="Proteomes" id="UP000284841">
    <property type="component" value="Unassembled WGS sequence"/>
</dbReference>
<protein>
    <submittedName>
        <fullName evidence="2">Transglutaminase domain-containing protein</fullName>
    </submittedName>
</protein>
<proteinExistence type="predicted"/>
<dbReference type="PANTHER" id="PTHR38339:SF1">
    <property type="entry name" value="TRANSGLUTAMINASE-LIKE DOMAIN-CONTAINING PROTEIN"/>
    <property type="match status" value="1"/>
</dbReference>
<dbReference type="SMART" id="SM00460">
    <property type="entry name" value="TGc"/>
    <property type="match status" value="1"/>
</dbReference>
<organism evidence="2 3">
    <name type="scientific">Emergencia timonensis</name>
    <dbReference type="NCBI Taxonomy" id="1776384"/>
    <lineage>
        <taxon>Bacteria</taxon>
        <taxon>Bacillati</taxon>
        <taxon>Bacillota</taxon>
        <taxon>Clostridia</taxon>
        <taxon>Peptostreptococcales</taxon>
        <taxon>Anaerovoracaceae</taxon>
        <taxon>Emergencia</taxon>
    </lineage>
</organism>
<dbReference type="AlphaFoldDB" id="A0A415DY57"/>
<feature type="domain" description="Transglutaminase-like" evidence="1">
    <location>
        <begin position="324"/>
        <end position="385"/>
    </location>
</feature>
<dbReference type="InterPro" id="IPR002931">
    <property type="entry name" value="Transglutaminase-like"/>
</dbReference>
<reference evidence="2 3" key="1">
    <citation type="submission" date="2018-08" db="EMBL/GenBank/DDBJ databases">
        <title>A genome reference for cultivated species of the human gut microbiota.</title>
        <authorList>
            <person name="Zou Y."/>
            <person name="Xue W."/>
            <person name="Luo G."/>
        </authorList>
    </citation>
    <scope>NUCLEOTIDE SEQUENCE [LARGE SCALE GENOMIC DNA]</scope>
    <source>
        <strain evidence="2 3">AM07-24</strain>
    </source>
</reference>
<name>A0A415DY57_9FIRM</name>
<evidence type="ECO:0000313" key="2">
    <source>
        <dbReference type="EMBL" id="RHJ85794.1"/>
    </source>
</evidence>
<evidence type="ECO:0000313" key="3">
    <source>
        <dbReference type="Proteomes" id="UP000284841"/>
    </source>
</evidence>
<dbReference type="SUPFAM" id="SSF54001">
    <property type="entry name" value="Cysteine proteinases"/>
    <property type="match status" value="1"/>
</dbReference>
<accession>A0A415DY57</accession>
<keyword evidence="3" id="KW-1185">Reference proteome</keyword>
<dbReference type="Pfam" id="PF01841">
    <property type="entry name" value="Transglut_core"/>
    <property type="match status" value="1"/>
</dbReference>
<dbReference type="EMBL" id="QRMS01000004">
    <property type="protein sequence ID" value="RHJ85794.1"/>
    <property type="molecule type" value="Genomic_DNA"/>
</dbReference>
<dbReference type="Gene3D" id="3.10.620.30">
    <property type="match status" value="1"/>
</dbReference>
<dbReference type="PANTHER" id="PTHR38339">
    <property type="entry name" value="TRANSGLUTAMINASE DOMAIN PROTEIN"/>
    <property type="match status" value="1"/>
</dbReference>
<comment type="caution">
    <text evidence="2">The sequence shown here is derived from an EMBL/GenBank/DDBJ whole genome shotgun (WGS) entry which is preliminary data.</text>
</comment>
<sequence length="464" mass="53775">MKELNKAKYENLKYLAVELPEDILKEKWSGNFDRAKKLIAQRLSEDIPRALRCRLDLELKNLEDLENCYTVTREEALQQVRERIPEMSEEEFDRLQLEGKLDWIYLNGKMMYLDSFCATLFKVNPSLWQRSCQGDQSDYQILDDLIAGLEDGQETCCHIHIKQEVSLKERAVEEGKTLRVHMPVPLEREQVQNLQLLEVTPAPVCMAEEDAPQPTLYFEAPAAIGQIFSVEYAFDHHTVYVDLGNPERQKAAMEPFPEETKAYLSEELPHIQFTPYLRSLAAEITEGESNPLLIARRIYDFITTKVSYAFMRDYACIDHLAEYCALNLKGDCGVQALLFITLCRIAGIPAKWQSGIDAKPGDVGEHDWAMFYVPGSGWVYADLSYGGSSYIRGAYDRWNYFFGNADPYRIPINNAFQKDFEPPKWFWRNDPYDNQSGEAEYEDHGVRSDDLLYRYQEIDIHRIK</sequence>
<gene>
    <name evidence="2" type="ORF">DW099_13170</name>
</gene>
<dbReference type="STRING" id="1776384.GCA_900086585_02125"/>
<dbReference type="InterPro" id="IPR038765">
    <property type="entry name" value="Papain-like_cys_pep_sf"/>
</dbReference>
<dbReference type="OrthoDB" id="9804872at2"/>
<evidence type="ECO:0000259" key="1">
    <source>
        <dbReference type="SMART" id="SM00460"/>
    </source>
</evidence>